<evidence type="ECO:0000259" key="5">
    <source>
        <dbReference type="PROSITE" id="PS50850"/>
    </source>
</evidence>
<dbReference type="InterPro" id="IPR011701">
    <property type="entry name" value="MFS"/>
</dbReference>
<evidence type="ECO:0000256" key="1">
    <source>
        <dbReference type="ARBA" id="ARBA00004141"/>
    </source>
</evidence>
<dbReference type="Pfam" id="PF07690">
    <property type="entry name" value="MFS_1"/>
    <property type="match status" value="1"/>
</dbReference>
<dbReference type="Gene3D" id="1.20.1250.20">
    <property type="entry name" value="MFS general substrate transporter like domains"/>
    <property type="match status" value="2"/>
</dbReference>
<comment type="subcellular location">
    <subcellularLocation>
        <location evidence="1">Membrane</location>
        <topology evidence="1">Multi-pass membrane protein</topology>
    </subcellularLocation>
</comment>
<gene>
    <name evidence="6" type="ORF">BZA70DRAFT_277464</name>
</gene>
<evidence type="ECO:0000256" key="3">
    <source>
        <dbReference type="SAM" id="MobiDB-lite"/>
    </source>
</evidence>
<keyword evidence="7" id="KW-1185">Reference proteome</keyword>
<evidence type="ECO:0000313" key="7">
    <source>
        <dbReference type="Proteomes" id="UP001498771"/>
    </source>
</evidence>
<feature type="transmembrane region" description="Helical" evidence="4">
    <location>
        <begin position="110"/>
        <end position="128"/>
    </location>
</feature>
<feature type="transmembrane region" description="Helical" evidence="4">
    <location>
        <begin position="305"/>
        <end position="325"/>
    </location>
</feature>
<dbReference type="Proteomes" id="UP001498771">
    <property type="component" value="Unassembled WGS sequence"/>
</dbReference>
<dbReference type="CDD" id="cd17352">
    <property type="entry name" value="MFS_MCT_SLC16"/>
    <property type="match status" value="1"/>
</dbReference>
<keyword evidence="4" id="KW-0472">Membrane</keyword>
<feature type="transmembrane region" description="Helical" evidence="4">
    <location>
        <begin position="272"/>
        <end position="299"/>
    </location>
</feature>
<reference evidence="6 7" key="1">
    <citation type="submission" date="2024-03" db="EMBL/GenBank/DDBJ databases">
        <title>Genome-scale model development and genomic sequencing of the oleaginous clade Lipomyces.</title>
        <authorList>
            <consortium name="Lawrence Berkeley National Laboratory"/>
            <person name="Czajka J.J."/>
            <person name="Han Y."/>
            <person name="Kim J."/>
            <person name="Mondo S.J."/>
            <person name="Hofstad B.A."/>
            <person name="Robles A."/>
            <person name="Haridas S."/>
            <person name="Riley R."/>
            <person name="LaButti K."/>
            <person name="Pangilinan J."/>
            <person name="Andreopoulos W."/>
            <person name="Lipzen A."/>
            <person name="Yan J."/>
            <person name="Wang M."/>
            <person name="Ng V."/>
            <person name="Grigoriev I.V."/>
            <person name="Spatafora J.W."/>
            <person name="Magnuson J.K."/>
            <person name="Baker S.E."/>
            <person name="Pomraning K.R."/>
        </authorList>
    </citation>
    <scope>NUCLEOTIDE SEQUENCE [LARGE SCALE GENOMIC DNA]</scope>
    <source>
        <strain evidence="6 7">Phaff 52-87</strain>
    </source>
</reference>
<dbReference type="PANTHER" id="PTHR11360">
    <property type="entry name" value="MONOCARBOXYLATE TRANSPORTER"/>
    <property type="match status" value="1"/>
</dbReference>
<dbReference type="RefSeq" id="XP_064768968.1">
    <property type="nucleotide sequence ID" value="XM_064912451.1"/>
</dbReference>
<dbReference type="GeneID" id="90037963"/>
<keyword evidence="4" id="KW-1133">Transmembrane helix</keyword>
<accession>A0ABR1F7Y1</accession>
<feature type="transmembrane region" description="Helical" evidence="4">
    <location>
        <begin position="405"/>
        <end position="425"/>
    </location>
</feature>
<feature type="transmembrane region" description="Helical" evidence="4">
    <location>
        <begin position="168"/>
        <end position="192"/>
    </location>
</feature>
<organism evidence="6 7">
    <name type="scientific">Myxozyma melibiosi</name>
    <dbReference type="NCBI Taxonomy" id="54550"/>
    <lineage>
        <taxon>Eukaryota</taxon>
        <taxon>Fungi</taxon>
        <taxon>Dikarya</taxon>
        <taxon>Ascomycota</taxon>
        <taxon>Saccharomycotina</taxon>
        <taxon>Lipomycetes</taxon>
        <taxon>Lipomycetales</taxon>
        <taxon>Lipomycetaceae</taxon>
        <taxon>Myxozyma</taxon>
    </lineage>
</organism>
<feature type="transmembrane region" description="Helical" evidence="4">
    <location>
        <begin position="140"/>
        <end position="162"/>
    </location>
</feature>
<keyword evidence="4" id="KW-0812">Transmembrane</keyword>
<proteinExistence type="inferred from homology"/>
<evidence type="ECO:0000256" key="4">
    <source>
        <dbReference type="SAM" id="Phobius"/>
    </source>
</evidence>
<sequence length="465" mass="50389">MTIQDMIPSDAASLKRVSTEHPQHNSAESLSDSFNDASRSRSASTLVDEAALPDEKTADLDYPEGGPVAWSVVFGSWCAMFAIFGIWNSVGLFQAYLVEHDLAQYDESTISWIFSTYSFAFFFCGVQVGPVFDKYGARPLVICGSLGTVVGVMMFSLCHQYYQFFLSFAVLCGISGSMIFTPSVAVVGQYFLARRGLATGVAATGGSFGGIMFPLMLRSLIPQIGFAWAVRVVGFFVLFFLTFSVICLKSRIVGGSGDSSTIDLSAFKDKKFAFMAIGNFLIEWALLIPSTYFITYAIWKGVDEHLAYALTAVMNAASVFGRWLPGYVSDKYGMFNMLILTVFSCGVLSLGIWLPIAATEGRNFGGAIAYLILFGFTSGSGISLAPVCFSKICDIKDYGKRYGTAYSLASIGSLTGVPIAGQILNRMNGDYTGLVIFCGASYMVSTVFLVLARGYSVGWKIKTNF</sequence>
<comment type="similarity">
    <text evidence="2">Belongs to the major facilitator superfamily. Monocarboxylate porter (TC 2.A.1.13) family.</text>
</comment>
<feature type="transmembrane region" description="Helical" evidence="4">
    <location>
        <begin position="337"/>
        <end position="356"/>
    </location>
</feature>
<feature type="transmembrane region" description="Helical" evidence="4">
    <location>
        <begin position="68"/>
        <end position="90"/>
    </location>
</feature>
<dbReference type="InterPro" id="IPR020846">
    <property type="entry name" value="MFS_dom"/>
</dbReference>
<dbReference type="InterPro" id="IPR036259">
    <property type="entry name" value="MFS_trans_sf"/>
</dbReference>
<feature type="domain" description="Major facilitator superfamily (MFS) profile" evidence="5">
    <location>
        <begin position="68"/>
        <end position="457"/>
    </location>
</feature>
<dbReference type="PROSITE" id="PS50850">
    <property type="entry name" value="MFS"/>
    <property type="match status" value="1"/>
</dbReference>
<feature type="transmembrane region" description="Helical" evidence="4">
    <location>
        <begin position="431"/>
        <end position="452"/>
    </location>
</feature>
<feature type="transmembrane region" description="Helical" evidence="4">
    <location>
        <begin position="228"/>
        <end position="248"/>
    </location>
</feature>
<evidence type="ECO:0000313" key="6">
    <source>
        <dbReference type="EMBL" id="KAK7205935.1"/>
    </source>
</evidence>
<dbReference type="InterPro" id="IPR050327">
    <property type="entry name" value="Proton-linked_MCT"/>
</dbReference>
<feature type="transmembrane region" description="Helical" evidence="4">
    <location>
        <begin position="197"/>
        <end position="216"/>
    </location>
</feature>
<comment type="caution">
    <text evidence="6">The sequence shown here is derived from an EMBL/GenBank/DDBJ whole genome shotgun (WGS) entry which is preliminary data.</text>
</comment>
<feature type="transmembrane region" description="Helical" evidence="4">
    <location>
        <begin position="368"/>
        <end position="393"/>
    </location>
</feature>
<feature type="region of interest" description="Disordered" evidence="3">
    <location>
        <begin position="1"/>
        <end position="36"/>
    </location>
</feature>
<protein>
    <submittedName>
        <fullName evidence="6">Monocarboxylate permease</fullName>
    </submittedName>
</protein>
<dbReference type="EMBL" id="JBBJBU010000004">
    <property type="protein sequence ID" value="KAK7205935.1"/>
    <property type="molecule type" value="Genomic_DNA"/>
</dbReference>
<dbReference type="PANTHER" id="PTHR11360:SF177">
    <property type="entry name" value="RIBOFLAVIN TRANSPORTER MCH5"/>
    <property type="match status" value="1"/>
</dbReference>
<feature type="compositionally biased region" description="Polar residues" evidence="3">
    <location>
        <begin position="24"/>
        <end position="36"/>
    </location>
</feature>
<dbReference type="SUPFAM" id="SSF103473">
    <property type="entry name" value="MFS general substrate transporter"/>
    <property type="match status" value="1"/>
</dbReference>
<name>A0ABR1F7Y1_9ASCO</name>
<evidence type="ECO:0000256" key="2">
    <source>
        <dbReference type="ARBA" id="ARBA00006727"/>
    </source>
</evidence>